<accession>A0A8S5TN66</accession>
<evidence type="ECO:0008006" key="2">
    <source>
        <dbReference type="Google" id="ProtNLM"/>
    </source>
</evidence>
<dbReference type="InterPro" id="IPR024997">
    <property type="entry name" value="DUF3892"/>
</dbReference>
<evidence type="ECO:0000313" key="1">
    <source>
        <dbReference type="EMBL" id="DAF64581.1"/>
    </source>
</evidence>
<protein>
    <recommendedName>
        <fullName evidence="2">DUF3892 domain-containing protein</fullName>
    </recommendedName>
</protein>
<proteinExistence type="predicted"/>
<organism evidence="1">
    <name type="scientific">Siphoviridae sp. ctFH16</name>
    <dbReference type="NCBI Taxonomy" id="2827817"/>
    <lineage>
        <taxon>Viruses</taxon>
        <taxon>Duplodnaviria</taxon>
        <taxon>Heunggongvirae</taxon>
        <taxon>Uroviricota</taxon>
        <taxon>Caudoviricetes</taxon>
    </lineage>
</organism>
<name>A0A8S5TN66_9CAUD</name>
<dbReference type="Pfam" id="PF13031">
    <property type="entry name" value="DUF3892"/>
    <property type="match status" value="1"/>
</dbReference>
<dbReference type="EMBL" id="BK032863">
    <property type="protein sequence ID" value="DAF64581.1"/>
    <property type="molecule type" value="Genomic_DNA"/>
</dbReference>
<reference evidence="1" key="1">
    <citation type="journal article" date="2021" name="Proc. Natl. Acad. Sci. U.S.A.">
        <title>A Catalog of Tens of Thousands of Viruses from Human Metagenomes Reveals Hidden Associations with Chronic Diseases.</title>
        <authorList>
            <person name="Tisza M.J."/>
            <person name="Buck C.B."/>
        </authorList>
    </citation>
    <scope>NUCLEOTIDE SEQUENCE</scope>
    <source>
        <strain evidence="1">CtFH16</strain>
    </source>
</reference>
<sequence length="91" mass="10502">MRATKIKMKPGCQDSSNLLEIEQIYITCCPREGYYYKEDIYDALVRLPGCIQVNIYPFPNLIPAISGKKEKYVRSEQDGSLQDDLLNLPRE</sequence>